<protein>
    <submittedName>
        <fullName evidence="4">SCO1/SenC</fullName>
    </submittedName>
</protein>
<sequence length="214" mass="23963">MGFGLKYLLDGLLYPDDSLIDSGSRTAVPPHAKISDSIPNIPMTNQFGQRIRFRDEFVRARKALIINTVYTTCKGSCPGTSATIEQLREKLSPAFGNSLTFLSFTVEPHVDTPEVLRSYAEIYGAGEPNPELSDWYFLRANKPNTDSLRRSLGLFDLNPQVDQDVSEHASLLVVGNLDTDRWCSLPAELRTSTLIESIRRIAGFSFEQRYGITR</sequence>
<dbReference type="OrthoDB" id="9811998at2"/>
<reference evidence="4 5" key="1">
    <citation type="submission" date="2019-02" db="EMBL/GenBank/DDBJ databases">
        <title>Deep-cultivation of Planctomycetes and their phenomic and genomic characterization uncovers novel biology.</title>
        <authorList>
            <person name="Wiegand S."/>
            <person name="Jogler M."/>
            <person name="Boedeker C."/>
            <person name="Pinto D."/>
            <person name="Vollmers J."/>
            <person name="Rivas-Marin E."/>
            <person name="Kohn T."/>
            <person name="Peeters S.H."/>
            <person name="Heuer A."/>
            <person name="Rast P."/>
            <person name="Oberbeckmann S."/>
            <person name="Bunk B."/>
            <person name="Jeske O."/>
            <person name="Meyerdierks A."/>
            <person name="Storesund J.E."/>
            <person name="Kallscheuer N."/>
            <person name="Luecker S."/>
            <person name="Lage O.M."/>
            <person name="Pohl T."/>
            <person name="Merkel B.J."/>
            <person name="Hornburger P."/>
            <person name="Mueller R.-W."/>
            <person name="Bruemmer F."/>
            <person name="Labrenz M."/>
            <person name="Spormann A.M."/>
            <person name="Op Den Camp H."/>
            <person name="Overmann J."/>
            <person name="Amann R."/>
            <person name="Jetten M.S.M."/>
            <person name="Mascher T."/>
            <person name="Medema M.H."/>
            <person name="Devos D.P."/>
            <person name="Kaster A.-K."/>
            <person name="Ovreas L."/>
            <person name="Rohde M."/>
            <person name="Galperin M.Y."/>
            <person name="Jogler C."/>
        </authorList>
    </citation>
    <scope>NUCLEOTIDE SEQUENCE [LARGE SCALE GENOMIC DNA]</scope>
    <source>
        <strain evidence="4 5">Pla52n</strain>
    </source>
</reference>
<evidence type="ECO:0000256" key="1">
    <source>
        <dbReference type="ARBA" id="ARBA00010996"/>
    </source>
</evidence>
<dbReference type="AlphaFoldDB" id="A0A5C6B1J1"/>
<dbReference type="InterPro" id="IPR036249">
    <property type="entry name" value="Thioredoxin-like_sf"/>
</dbReference>
<evidence type="ECO:0000313" key="4">
    <source>
        <dbReference type="EMBL" id="TWU05687.1"/>
    </source>
</evidence>
<dbReference type="SUPFAM" id="SSF52833">
    <property type="entry name" value="Thioredoxin-like"/>
    <property type="match status" value="1"/>
</dbReference>
<dbReference type="EMBL" id="SJPN01000002">
    <property type="protein sequence ID" value="TWU05687.1"/>
    <property type="molecule type" value="Genomic_DNA"/>
</dbReference>
<dbReference type="InterPro" id="IPR003782">
    <property type="entry name" value="SCO1/SenC"/>
</dbReference>
<feature type="binding site" evidence="2">
    <location>
        <position position="73"/>
    </location>
    <ligand>
        <name>Cu cation</name>
        <dbReference type="ChEBI" id="CHEBI:23378"/>
    </ligand>
</feature>
<name>A0A5C6B1J1_9BACT</name>
<dbReference type="Proteomes" id="UP000320176">
    <property type="component" value="Unassembled WGS sequence"/>
</dbReference>
<dbReference type="GO" id="GO:0046872">
    <property type="term" value="F:metal ion binding"/>
    <property type="evidence" value="ECO:0007669"/>
    <property type="project" value="UniProtKB-KW"/>
</dbReference>
<gene>
    <name evidence="4" type="ORF">Pla52n_14020</name>
</gene>
<keyword evidence="2" id="KW-0186">Copper</keyword>
<evidence type="ECO:0000313" key="5">
    <source>
        <dbReference type="Proteomes" id="UP000320176"/>
    </source>
</evidence>
<comment type="caution">
    <text evidence="4">The sequence shown here is derived from an EMBL/GenBank/DDBJ whole genome shotgun (WGS) entry which is preliminary data.</text>
</comment>
<dbReference type="CDD" id="cd02968">
    <property type="entry name" value="SCO"/>
    <property type="match status" value="1"/>
</dbReference>
<evidence type="ECO:0000256" key="3">
    <source>
        <dbReference type="PIRSR" id="PIRSR603782-2"/>
    </source>
</evidence>
<evidence type="ECO:0000256" key="2">
    <source>
        <dbReference type="PIRSR" id="PIRSR603782-1"/>
    </source>
</evidence>
<comment type="similarity">
    <text evidence="1">Belongs to the SCO1/2 family.</text>
</comment>
<organism evidence="4 5">
    <name type="scientific">Stieleria varia</name>
    <dbReference type="NCBI Taxonomy" id="2528005"/>
    <lineage>
        <taxon>Bacteria</taxon>
        <taxon>Pseudomonadati</taxon>
        <taxon>Planctomycetota</taxon>
        <taxon>Planctomycetia</taxon>
        <taxon>Pirellulales</taxon>
        <taxon>Pirellulaceae</taxon>
        <taxon>Stieleria</taxon>
    </lineage>
</organism>
<accession>A0A5C6B1J1</accession>
<feature type="disulfide bond" description="Redox-active" evidence="3">
    <location>
        <begin position="73"/>
        <end position="77"/>
    </location>
</feature>
<feature type="binding site" evidence="2">
    <location>
        <position position="77"/>
    </location>
    <ligand>
        <name>Cu cation</name>
        <dbReference type="ChEBI" id="CHEBI:23378"/>
    </ligand>
</feature>
<dbReference type="Pfam" id="PF02630">
    <property type="entry name" value="SCO1-SenC"/>
    <property type="match status" value="1"/>
</dbReference>
<keyword evidence="2" id="KW-0479">Metal-binding</keyword>
<keyword evidence="5" id="KW-1185">Reference proteome</keyword>
<proteinExistence type="inferred from homology"/>
<keyword evidence="3" id="KW-1015">Disulfide bond</keyword>
<dbReference type="Gene3D" id="3.40.30.10">
    <property type="entry name" value="Glutaredoxin"/>
    <property type="match status" value="1"/>
</dbReference>